<evidence type="ECO:0000313" key="4">
    <source>
        <dbReference type="EMBL" id="EXI69686.1"/>
    </source>
</evidence>
<dbReference type="PANTHER" id="PTHR43833">
    <property type="entry name" value="POTASSIUM CHANNEL PROTEIN 2-RELATED-RELATED"/>
    <property type="match status" value="1"/>
</dbReference>
<dbReference type="InterPro" id="IPR013099">
    <property type="entry name" value="K_chnl_dom"/>
</dbReference>
<dbReference type="AlphaFoldDB" id="A0A011N471"/>
<protein>
    <submittedName>
        <fullName evidence="4">Voltage-gated potassium channel Kch</fullName>
    </submittedName>
</protein>
<reference evidence="4" key="1">
    <citation type="submission" date="2014-02" db="EMBL/GenBank/DDBJ databases">
        <title>Expanding our view of genomic diversity in Candidatus Accumulibacter clades.</title>
        <authorList>
            <person name="Skennerton C.T."/>
            <person name="Barr J.J."/>
            <person name="Slater F.R."/>
            <person name="Bond P.L."/>
            <person name="Tyson G.W."/>
        </authorList>
    </citation>
    <scope>NUCLEOTIDE SEQUENCE [LARGE SCALE GENOMIC DNA]</scope>
</reference>
<dbReference type="Gene3D" id="1.10.287.70">
    <property type="match status" value="1"/>
</dbReference>
<name>A0A011N471_9PROT</name>
<feature type="domain" description="RCK N-terminal" evidence="3">
    <location>
        <begin position="141"/>
        <end position="259"/>
    </location>
</feature>
<dbReference type="PANTHER" id="PTHR43833:SF9">
    <property type="entry name" value="POTASSIUM CHANNEL PROTEIN YUGO-RELATED"/>
    <property type="match status" value="1"/>
</dbReference>
<keyword evidence="4" id="KW-0406">Ion transport</keyword>
<dbReference type="InterPro" id="IPR050721">
    <property type="entry name" value="Trk_Ktr_HKT_K-transport"/>
</dbReference>
<gene>
    <name evidence="4" type="primary">kch</name>
    <name evidence="4" type="ORF">AW08_00179</name>
</gene>
<keyword evidence="5" id="KW-1185">Reference proteome</keyword>
<evidence type="ECO:0000259" key="3">
    <source>
        <dbReference type="PROSITE" id="PS51201"/>
    </source>
</evidence>
<dbReference type="Gene3D" id="3.40.50.720">
    <property type="entry name" value="NAD(P)-binding Rossmann-like Domain"/>
    <property type="match status" value="1"/>
</dbReference>
<comment type="subcellular location">
    <subcellularLocation>
        <location evidence="1">Cell membrane</location>
        <topology evidence="1">Multi-pass membrane protein</topology>
    </subcellularLocation>
</comment>
<dbReference type="SUPFAM" id="SSF116726">
    <property type="entry name" value="TrkA C-terminal domain-like"/>
    <property type="match status" value="1"/>
</dbReference>
<feature type="transmembrane region" description="Helical" evidence="2">
    <location>
        <begin position="34"/>
        <end position="57"/>
    </location>
</feature>
<keyword evidence="4" id="KW-0813">Transport</keyword>
<comment type="caution">
    <text evidence="4">The sequence shown here is derived from an EMBL/GenBank/DDBJ whole genome shotgun (WGS) entry which is preliminary data.</text>
</comment>
<dbReference type="InterPro" id="IPR003148">
    <property type="entry name" value="RCK_N"/>
</dbReference>
<dbReference type="GO" id="GO:0006813">
    <property type="term" value="P:potassium ion transport"/>
    <property type="evidence" value="ECO:0007669"/>
    <property type="project" value="InterPro"/>
</dbReference>
<dbReference type="SUPFAM" id="SSF81324">
    <property type="entry name" value="Voltage-gated potassium channels"/>
    <property type="match status" value="1"/>
</dbReference>
<keyword evidence="2" id="KW-1133">Transmembrane helix</keyword>
<evidence type="ECO:0000256" key="2">
    <source>
        <dbReference type="SAM" id="Phobius"/>
    </source>
</evidence>
<keyword evidence="2" id="KW-0812">Transmembrane</keyword>
<dbReference type="SUPFAM" id="SSF51735">
    <property type="entry name" value="NAD(P)-binding Rossmann-fold domains"/>
    <property type="match status" value="1"/>
</dbReference>
<evidence type="ECO:0000256" key="1">
    <source>
        <dbReference type="ARBA" id="ARBA00004651"/>
    </source>
</evidence>
<dbReference type="EMBL" id="JFAX01000001">
    <property type="protein sequence ID" value="EXI69686.1"/>
    <property type="molecule type" value="Genomic_DNA"/>
</dbReference>
<organism evidence="4 5">
    <name type="scientific">Candidatus Accumulibacter adjunctus</name>
    <dbReference type="NCBI Taxonomy" id="1454001"/>
    <lineage>
        <taxon>Bacteria</taxon>
        <taxon>Pseudomonadati</taxon>
        <taxon>Pseudomonadota</taxon>
        <taxon>Betaproteobacteria</taxon>
        <taxon>Candidatus Accumulibacter</taxon>
    </lineage>
</organism>
<dbReference type="STRING" id="1454001.AW08_00179"/>
<dbReference type="Proteomes" id="UP000020218">
    <property type="component" value="Unassembled WGS sequence"/>
</dbReference>
<evidence type="ECO:0000313" key="5">
    <source>
        <dbReference type="Proteomes" id="UP000020218"/>
    </source>
</evidence>
<dbReference type="Pfam" id="PF07885">
    <property type="entry name" value="Ion_trans_2"/>
    <property type="match status" value="1"/>
</dbReference>
<dbReference type="InterPro" id="IPR036721">
    <property type="entry name" value="RCK_C_sf"/>
</dbReference>
<feature type="transmembrane region" description="Helical" evidence="2">
    <location>
        <begin position="69"/>
        <end position="89"/>
    </location>
</feature>
<keyword evidence="4" id="KW-0407">Ion channel</keyword>
<proteinExistence type="predicted"/>
<accession>A0A011N471</accession>
<dbReference type="GO" id="GO:0005886">
    <property type="term" value="C:plasma membrane"/>
    <property type="evidence" value="ECO:0007669"/>
    <property type="project" value="UniProtKB-SubCell"/>
</dbReference>
<sequence length="367" mass="40955">MPIFTSPLPALRRARRRRRLRESELRVAMQLQRIVVRIIWAACVVLMLVGIGTVGFYHIGGDHSDWSDALYMTLITISTVGYGEIVPLPTLADRVFAGFVAVSGLGALTFLFTSLSVFFLEKDLDHSLRRRRMEKRIQKLRQHFIICGFGRVGRSVGGELQNTGRHFVAIDTEEARFEDNLDKFPGLLYLQGDASDDDLLEAADIFDARGLFAVTGDDSRNLMIIITARQLNPNLRIVARAQESRNVEKMRKVGADAVISPDFTGGIRLASAMVRPHVVSFLDEMVRSDKNVRLEEVHVPVGFPATRVGDLRLRSPDYILLALREEDGSWVFNPRVDEVVSPGATIIALANPSGRAQLKAHLIERIG</sequence>
<dbReference type="PATRIC" id="fig|1454001.3.peg.12"/>
<feature type="transmembrane region" description="Helical" evidence="2">
    <location>
        <begin position="95"/>
        <end position="120"/>
    </location>
</feature>
<dbReference type="Pfam" id="PF02254">
    <property type="entry name" value="TrkA_N"/>
    <property type="match status" value="1"/>
</dbReference>
<dbReference type="PROSITE" id="PS51201">
    <property type="entry name" value="RCK_N"/>
    <property type="match status" value="1"/>
</dbReference>
<keyword evidence="2" id="KW-0472">Membrane</keyword>
<dbReference type="InterPro" id="IPR036291">
    <property type="entry name" value="NAD(P)-bd_dom_sf"/>
</dbReference>
<dbReference type="GO" id="GO:0034220">
    <property type="term" value="P:monoatomic ion transmembrane transport"/>
    <property type="evidence" value="ECO:0007669"/>
    <property type="project" value="UniProtKB-KW"/>
</dbReference>